<gene>
    <name evidence="1" type="ORF">LCGC14_2020370</name>
</gene>
<sequence length="42" mass="4814">MNWIMQTFKQMHIKITANPECSACGKGFKDHTNEDLRNCSLA</sequence>
<accession>A0A0F9EXR9</accession>
<comment type="caution">
    <text evidence="1">The sequence shown here is derived from an EMBL/GenBank/DDBJ whole genome shotgun (WGS) entry which is preliminary data.</text>
</comment>
<name>A0A0F9EXR9_9ZZZZ</name>
<protein>
    <submittedName>
        <fullName evidence="1">Uncharacterized protein</fullName>
    </submittedName>
</protein>
<dbReference type="AlphaFoldDB" id="A0A0F9EXR9"/>
<dbReference type="EMBL" id="LAZR01023325">
    <property type="protein sequence ID" value="KKL78888.1"/>
    <property type="molecule type" value="Genomic_DNA"/>
</dbReference>
<reference evidence="1" key="1">
    <citation type="journal article" date="2015" name="Nature">
        <title>Complex archaea that bridge the gap between prokaryotes and eukaryotes.</title>
        <authorList>
            <person name="Spang A."/>
            <person name="Saw J.H."/>
            <person name="Jorgensen S.L."/>
            <person name="Zaremba-Niedzwiedzka K."/>
            <person name="Martijn J."/>
            <person name="Lind A.E."/>
            <person name="van Eijk R."/>
            <person name="Schleper C."/>
            <person name="Guy L."/>
            <person name="Ettema T.J."/>
        </authorList>
    </citation>
    <scope>NUCLEOTIDE SEQUENCE</scope>
</reference>
<proteinExistence type="predicted"/>
<organism evidence="1">
    <name type="scientific">marine sediment metagenome</name>
    <dbReference type="NCBI Taxonomy" id="412755"/>
    <lineage>
        <taxon>unclassified sequences</taxon>
        <taxon>metagenomes</taxon>
        <taxon>ecological metagenomes</taxon>
    </lineage>
</organism>
<evidence type="ECO:0000313" key="1">
    <source>
        <dbReference type="EMBL" id="KKL78888.1"/>
    </source>
</evidence>